<evidence type="ECO:0000256" key="10">
    <source>
        <dbReference type="ARBA" id="ARBA00023306"/>
    </source>
</evidence>
<dbReference type="EMBL" id="JAACAK010000046">
    <property type="protein sequence ID" value="NIR74546.1"/>
    <property type="molecule type" value="Genomic_DNA"/>
</dbReference>
<sequence>MLYEFLFPLADKHIVFNLFQYITFRAGGAMVTALLIAFILGPPILRWLNRQEVGQVIRLDGPHAHLAKAGTPTMGGLIILAAVVIPTVLWARLDNAYLLIALGVTAAMGALGFVDDYLKVVQRESRGLVARYKFVGQFLLGLTLGYVIWRYPLSEYQVNHTMLPFFKEWRLVIWAPFFLPFVAIVVSGSANAVNLTDGLDGLAAGLCSIAGGTFGVFAYLIGRVDTSDYLGLFYLPGVGELSVFCAALAGGALGFLWFNSHPAEVFMGDTGSLALGGALGTVAVLIKGEFLLLIIGAVFVAEALSVILQTSWFKYTRKRYGEGRRVFRMAPLHHHFEQLGWSESKVVVRFWIVGVMAALIALSTLKIR</sequence>
<comment type="pathway">
    <text evidence="12">Cell wall biogenesis; peptidoglycan biosynthesis.</text>
</comment>
<feature type="binding site" evidence="14">
    <location>
        <position position="269"/>
    </location>
    <ligand>
        <name>Mg(2+)</name>
        <dbReference type="ChEBI" id="CHEBI:18420"/>
    </ligand>
</feature>
<keyword evidence="3 12" id="KW-0132">Cell division</keyword>
<evidence type="ECO:0000256" key="8">
    <source>
        <dbReference type="ARBA" id="ARBA00022989"/>
    </source>
</evidence>
<dbReference type="Pfam" id="PF00953">
    <property type="entry name" value="Glycos_transf_4"/>
    <property type="match status" value="1"/>
</dbReference>
<evidence type="ECO:0000256" key="3">
    <source>
        <dbReference type="ARBA" id="ARBA00022618"/>
    </source>
</evidence>
<keyword evidence="10 12" id="KW-0131">Cell cycle</keyword>
<dbReference type="GO" id="GO:0008963">
    <property type="term" value="F:phospho-N-acetylmuramoyl-pentapeptide-transferase activity"/>
    <property type="evidence" value="ECO:0007669"/>
    <property type="project" value="UniProtKB-UniRule"/>
</dbReference>
<feature type="transmembrane region" description="Helical" evidence="12">
    <location>
        <begin position="202"/>
        <end position="221"/>
    </location>
</feature>
<keyword evidence="7 12" id="KW-0573">Peptidoglycan synthesis</keyword>
<evidence type="ECO:0000256" key="13">
    <source>
        <dbReference type="NCBIfam" id="TIGR00445"/>
    </source>
</evidence>
<organism evidence="15 16">
    <name type="scientific">Candidatus Kutchimonas denitrificans</name>
    <dbReference type="NCBI Taxonomy" id="3056748"/>
    <lineage>
        <taxon>Bacteria</taxon>
        <taxon>Pseudomonadati</taxon>
        <taxon>Gemmatimonadota</taxon>
        <taxon>Gemmatimonadia</taxon>
        <taxon>Candidatus Palauibacterales</taxon>
        <taxon>Candidatus Palauibacteraceae</taxon>
        <taxon>Candidatus Kutchimonas</taxon>
    </lineage>
</organism>
<dbReference type="InterPro" id="IPR000715">
    <property type="entry name" value="Glycosyl_transferase_4"/>
</dbReference>
<feature type="transmembrane region" description="Helical" evidence="12">
    <location>
        <begin position="134"/>
        <end position="151"/>
    </location>
</feature>
<comment type="function">
    <text evidence="12">Catalyzes the initial step of the lipid cycle reactions in the biosynthesis of the cell wall peptidoglycan: transfers peptidoglycan precursor phospho-MurNAc-pentapeptide from UDP-MurNAc-pentapeptide onto the lipid carrier undecaprenyl phosphate, yielding undecaprenyl-pyrophosphoryl-MurNAc-pentapeptide, known as lipid I.</text>
</comment>
<feature type="transmembrane region" description="Helical" evidence="12">
    <location>
        <begin position="241"/>
        <end position="258"/>
    </location>
</feature>
<evidence type="ECO:0000313" key="15">
    <source>
        <dbReference type="EMBL" id="NIR74546.1"/>
    </source>
</evidence>
<reference evidence="15 16" key="1">
    <citation type="submission" date="2020-01" db="EMBL/GenBank/DDBJ databases">
        <title>Genomes assembled from Gulf of Kutch pelagic sediment metagenomes.</title>
        <authorList>
            <person name="Chandrashekar M."/>
            <person name="Mahajan M.S."/>
            <person name="Dave K.J."/>
            <person name="Vatsa P."/>
            <person name="Nathani N.M."/>
        </authorList>
    </citation>
    <scope>NUCLEOTIDE SEQUENCE [LARGE SCALE GENOMIC DNA]</scope>
    <source>
        <strain evidence="15">KS3-K002</strain>
    </source>
</reference>
<dbReference type="Proteomes" id="UP000702544">
    <property type="component" value="Unassembled WGS sequence"/>
</dbReference>
<feature type="transmembrane region" description="Helical" evidence="12">
    <location>
        <begin position="346"/>
        <end position="365"/>
    </location>
</feature>
<dbReference type="NCBIfam" id="TIGR00445">
    <property type="entry name" value="mraY"/>
    <property type="match status" value="1"/>
</dbReference>
<name>A0AAE4ZAI9_9BACT</name>
<dbReference type="Pfam" id="PF10555">
    <property type="entry name" value="MraY_sig1"/>
    <property type="match status" value="1"/>
</dbReference>
<gene>
    <name evidence="12" type="primary">mraY</name>
    <name evidence="15" type="ORF">GWO12_05475</name>
</gene>
<keyword evidence="12" id="KW-1003">Cell membrane</keyword>
<keyword evidence="5 12" id="KW-0812">Transmembrane</keyword>
<dbReference type="PROSITE" id="PS01347">
    <property type="entry name" value="MRAY_1"/>
    <property type="match status" value="1"/>
</dbReference>
<comment type="caution">
    <text evidence="15">The sequence shown here is derived from an EMBL/GenBank/DDBJ whole genome shotgun (WGS) entry which is preliminary data.</text>
</comment>
<keyword evidence="8 12" id="KW-1133">Transmembrane helix</keyword>
<evidence type="ECO:0000256" key="14">
    <source>
        <dbReference type="PIRSR" id="PIRSR600715-1"/>
    </source>
</evidence>
<dbReference type="GO" id="GO:0046872">
    <property type="term" value="F:metal ion binding"/>
    <property type="evidence" value="ECO:0007669"/>
    <property type="project" value="UniProtKB-KW"/>
</dbReference>
<evidence type="ECO:0000256" key="1">
    <source>
        <dbReference type="ARBA" id="ARBA00004141"/>
    </source>
</evidence>
<dbReference type="GO" id="GO:0005886">
    <property type="term" value="C:plasma membrane"/>
    <property type="evidence" value="ECO:0007669"/>
    <property type="project" value="UniProtKB-SubCell"/>
</dbReference>
<keyword evidence="6 12" id="KW-0133">Cell shape</keyword>
<feature type="transmembrane region" description="Helical" evidence="12">
    <location>
        <begin position="171"/>
        <end position="190"/>
    </location>
</feature>
<proteinExistence type="inferred from homology"/>
<evidence type="ECO:0000256" key="7">
    <source>
        <dbReference type="ARBA" id="ARBA00022984"/>
    </source>
</evidence>
<keyword evidence="9 12" id="KW-0472">Membrane</keyword>
<evidence type="ECO:0000256" key="6">
    <source>
        <dbReference type="ARBA" id="ARBA00022960"/>
    </source>
</evidence>
<dbReference type="GO" id="GO:0009252">
    <property type="term" value="P:peptidoglycan biosynthetic process"/>
    <property type="evidence" value="ECO:0007669"/>
    <property type="project" value="UniProtKB-UniRule"/>
</dbReference>
<dbReference type="PANTHER" id="PTHR22926:SF5">
    <property type="entry name" value="PHOSPHO-N-ACETYLMURAMOYL-PENTAPEPTIDE-TRANSFERASE HOMOLOG"/>
    <property type="match status" value="1"/>
</dbReference>
<dbReference type="EC" id="2.7.8.13" evidence="12 13"/>
<evidence type="ECO:0000256" key="2">
    <source>
        <dbReference type="ARBA" id="ARBA00005583"/>
    </source>
</evidence>
<evidence type="ECO:0000256" key="5">
    <source>
        <dbReference type="ARBA" id="ARBA00022692"/>
    </source>
</evidence>
<dbReference type="HAMAP" id="MF_00038">
    <property type="entry name" value="MraY"/>
    <property type="match status" value="1"/>
</dbReference>
<dbReference type="CDD" id="cd06852">
    <property type="entry name" value="GT_MraY"/>
    <property type="match status" value="1"/>
</dbReference>
<evidence type="ECO:0000256" key="12">
    <source>
        <dbReference type="HAMAP-Rule" id="MF_00038"/>
    </source>
</evidence>
<keyword evidence="12 14" id="KW-0479">Metal-binding</keyword>
<keyword evidence="4 12" id="KW-0808">Transferase</keyword>
<feature type="transmembrane region" description="Helical" evidence="12">
    <location>
        <begin position="292"/>
        <end position="315"/>
    </location>
</feature>
<evidence type="ECO:0000256" key="11">
    <source>
        <dbReference type="ARBA" id="ARBA00023316"/>
    </source>
</evidence>
<dbReference type="AlphaFoldDB" id="A0AAE4ZAI9"/>
<keyword evidence="12 14" id="KW-0460">Magnesium</keyword>
<protein>
    <recommendedName>
        <fullName evidence="12 13">Phospho-N-acetylmuramoyl-pentapeptide-transferase</fullName>
        <ecNumber evidence="12 13">2.7.8.13</ecNumber>
    </recommendedName>
    <alternativeName>
        <fullName evidence="12">UDP-MurNAc-pentapeptide phosphotransferase</fullName>
    </alternativeName>
</protein>
<feature type="binding site" evidence="14">
    <location>
        <position position="194"/>
    </location>
    <ligand>
        <name>Mg(2+)</name>
        <dbReference type="ChEBI" id="CHEBI:18420"/>
    </ligand>
</feature>
<feature type="transmembrane region" description="Helical" evidence="12">
    <location>
        <begin position="96"/>
        <end position="114"/>
    </location>
</feature>
<feature type="transmembrane region" description="Helical" evidence="12">
    <location>
        <begin position="26"/>
        <end position="48"/>
    </location>
</feature>
<evidence type="ECO:0000313" key="16">
    <source>
        <dbReference type="Proteomes" id="UP000702544"/>
    </source>
</evidence>
<evidence type="ECO:0000256" key="9">
    <source>
        <dbReference type="ARBA" id="ARBA00023136"/>
    </source>
</evidence>
<evidence type="ECO:0000256" key="4">
    <source>
        <dbReference type="ARBA" id="ARBA00022679"/>
    </source>
</evidence>
<dbReference type="InterPro" id="IPR018480">
    <property type="entry name" value="PNAcMuramoyl-5peptid_Trfase_CS"/>
</dbReference>
<feature type="transmembrane region" description="Helical" evidence="12">
    <location>
        <begin position="69"/>
        <end position="90"/>
    </location>
</feature>
<accession>A0AAE4ZAI9</accession>
<comment type="subcellular location">
    <subcellularLocation>
        <location evidence="12">Cell membrane</location>
        <topology evidence="12">Multi-pass membrane protein</topology>
    </subcellularLocation>
    <subcellularLocation>
        <location evidence="1">Membrane</location>
        <topology evidence="1">Multi-pass membrane protein</topology>
    </subcellularLocation>
</comment>
<comment type="catalytic activity">
    <reaction evidence="12">
        <text>UDP-N-acetyl-alpha-D-muramoyl-L-alanyl-gamma-D-glutamyl-meso-2,6-diaminopimeloyl-D-alanyl-D-alanine + di-trans,octa-cis-undecaprenyl phosphate = di-trans,octa-cis-undecaprenyl diphospho-N-acetyl-alpha-D-muramoyl-L-alanyl-D-glutamyl-meso-2,6-diaminopimeloyl-D-alanyl-D-alanine + UMP</text>
        <dbReference type="Rhea" id="RHEA:28386"/>
        <dbReference type="ChEBI" id="CHEBI:57865"/>
        <dbReference type="ChEBI" id="CHEBI:60392"/>
        <dbReference type="ChEBI" id="CHEBI:61386"/>
        <dbReference type="ChEBI" id="CHEBI:61387"/>
        <dbReference type="EC" id="2.7.8.13"/>
    </reaction>
</comment>
<dbReference type="PROSITE" id="PS01348">
    <property type="entry name" value="MRAY_2"/>
    <property type="match status" value="1"/>
</dbReference>
<dbReference type="GO" id="GO:0008360">
    <property type="term" value="P:regulation of cell shape"/>
    <property type="evidence" value="ECO:0007669"/>
    <property type="project" value="UniProtKB-KW"/>
</dbReference>
<dbReference type="PANTHER" id="PTHR22926">
    <property type="entry name" value="PHOSPHO-N-ACETYLMURAMOYL-PENTAPEPTIDE-TRANSFERASE"/>
    <property type="match status" value="1"/>
</dbReference>
<comment type="similarity">
    <text evidence="2 12">Belongs to the glycosyltransferase 4 family. MraY subfamily.</text>
</comment>
<dbReference type="GO" id="GO:0051301">
    <property type="term" value="P:cell division"/>
    <property type="evidence" value="ECO:0007669"/>
    <property type="project" value="UniProtKB-KW"/>
</dbReference>
<comment type="cofactor">
    <cofactor evidence="12 14">
        <name>Mg(2+)</name>
        <dbReference type="ChEBI" id="CHEBI:18420"/>
    </cofactor>
</comment>
<dbReference type="GO" id="GO:0071555">
    <property type="term" value="P:cell wall organization"/>
    <property type="evidence" value="ECO:0007669"/>
    <property type="project" value="UniProtKB-KW"/>
</dbReference>
<dbReference type="InterPro" id="IPR003524">
    <property type="entry name" value="PNAcMuramoyl-5peptid_Trfase"/>
</dbReference>
<keyword evidence="11 12" id="KW-0961">Cell wall biogenesis/degradation</keyword>